<organism evidence="1">
    <name type="scientific">freshwater metagenome</name>
    <dbReference type="NCBI Taxonomy" id="449393"/>
    <lineage>
        <taxon>unclassified sequences</taxon>
        <taxon>metagenomes</taxon>
        <taxon>ecological metagenomes</taxon>
    </lineage>
</organism>
<name>A0A6J7A5N1_9ZZZZ</name>
<reference evidence="1" key="1">
    <citation type="submission" date="2020-05" db="EMBL/GenBank/DDBJ databases">
        <authorList>
            <person name="Chiriac C."/>
            <person name="Salcher M."/>
            <person name="Ghai R."/>
            <person name="Kavagutti S V."/>
        </authorList>
    </citation>
    <scope>NUCLEOTIDE SEQUENCE</scope>
</reference>
<gene>
    <name evidence="1" type="ORF">UFOPK3046_02138</name>
</gene>
<dbReference type="Gene3D" id="2.60.120.10">
    <property type="entry name" value="Jelly Rolls"/>
    <property type="match status" value="1"/>
</dbReference>
<evidence type="ECO:0000313" key="1">
    <source>
        <dbReference type="EMBL" id="CAB4827719.1"/>
    </source>
</evidence>
<proteinExistence type="predicted"/>
<dbReference type="InterPro" id="IPR011051">
    <property type="entry name" value="RmlC_Cupin_sf"/>
</dbReference>
<accession>A0A6J7A5N1</accession>
<dbReference type="EMBL" id="CAFAAQ010000307">
    <property type="protein sequence ID" value="CAB4827719.1"/>
    <property type="molecule type" value="Genomic_DNA"/>
</dbReference>
<protein>
    <submittedName>
        <fullName evidence="1">Unannotated protein</fullName>
    </submittedName>
</protein>
<sequence>MSSSESSIPAEAVFRHLDDPSETWQQVKRQRNADGSESAVWEKWLAFSPDPQYLSLYAKYDPGMIVRRHGHLSPHVVFIVEGGAWFGDRWCPAGTHIELPAGAAFGPIRAGDEGAVMFEVMMGDPRSWGEQPELFERTLAEQGAQALPDPELKFPDWLTDLRSLWGSPSKDSDESPT</sequence>
<dbReference type="AlphaFoldDB" id="A0A6J7A5N1"/>
<dbReference type="SUPFAM" id="SSF51182">
    <property type="entry name" value="RmlC-like cupins"/>
    <property type="match status" value="1"/>
</dbReference>
<dbReference type="InterPro" id="IPR014710">
    <property type="entry name" value="RmlC-like_jellyroll"/>
</dbReference>